<dbReference type="EMBL" id="UINC01201167">
    <property type="protein sequence ID" value="SVE20378.1"/>
    <property type="molecule type" value="Genomic_DNA"/>
</dbReference>
<accession>A0A383BLW5</accession>
<evidence type="ECO:0000313" key="1">
    <source>
        <dbReference type="EMBL" id="SVE20378.1"/>
    </source>
</evidence>
<sequence>MLKNKVVLLFTALLAFSFSSSAMAVTKMKIQSVIGSST</sequence>
<dbReference type="AlphaFoldDB" id="A0A383BLW5"/>
<organism evidence="1">
    <name type="scientific">marine metagenome</name>
    <dbReference type="NCBI Taxonomy" id="408172"/>
    <lineage>
        <taxon>unclassified sequences</taxon>
        <taxon>metagenomes</taxon>
        <taxon>ecological metagenomes</taxon>
    </lineage>
</organism>
<name>A0A383BLW5_9ZZZZ</name>
<protein>
    <submittedName>
        <fullName evidence="1">Uncharacterized protein</fullName>
    </submittedName>
</protein>
<proteinExistence type="predicted"/>
<reference evidence="1" key="1">
    <citation type="submission" date="2018-05" db="EMBL/GenBank/DDBJ databases">
        <authorList>
            <person name="Lanie J.A."/>
            <person name="Ng W.-L."/>
            <person name="Kazmierczak K.M."/>
            <person name="Andrzejewski T.M."/>
            <person name="Davidsen T.M."/>
            <person name="Wayne K.J."/>
            <person name="Tettelin H."/>
            <person name="Glass J.I."/>
            <person name="Rusch D."/>
            <person name="Podicherti R."/>
            <person name="Tsui H.-C.T."/>
            <person name="Winkler M.E."/>
        </authorList>
    </citation>
    <scope>NUCLEOTIDE SEQUENCE</scope>
</reference>
<gene>
    <name evidence="1" type="ORF">METZ01_LOCUS473232</name>
</gene>
<feature type="non-terminal residue" evidence="1">
    <location>
        <position position="38"/>
    </location>
</feature>